<keyword evidence="5" id="KW-0186">Copper</keyword>
<dbReference type="InterPro" id="IPR007274">
    <property type="entry name" value="Cop_transporter"/>
</dbReference>
<dbReference type="GO" id="GO:0005886">
    <property type="term" value="C:plasma membrane"/>
    <property type="evidence" value="ECO:0007669"/>
    <property type="project" value="TreeGrafter"/>
</dbReference>
<evidence type="ECO:0000313" key="8">
    <source>
        <dbReference type="Proteomes" id="UP001383192"/>
    </source>
</evidence>
<evidence type="ECO:0000256" key="6">
    <source>
        <dbReference type="SAM" id="MobiDB-lite"/>
    </source>
</evidence>
<sequence>MDMDGMDMSGMDMGGTSGGGVSMMSMMIPWLHIGGSDDTLLFESWQPKTPGALAGACIGLAVVCLLERYLSGVRSVLEAHWRQRALAVTTNKRDSARASTPSSENCCGSEESEEPKKISRSVPATRVIAPFIASHDIPRGFLYAIQALLGYVLMLAVMCVIVD</sequence>
<keyword evidence="8" id="KW-1185">Reference proteome</keyword>
<comment type="subcellular location">
    <subcellularLocation>
        <location evidence="1 5">Membrane</location>
        <topology evidence="1 5">Multi-pass membrane protein</topology>
    </subcellularLocation>
</comment>
<keyword evidence="3 5" id="KW-1133">Transmembrane helix</keyword>
<evidence type="ECO:0000256" key="1">
    <source>
        <dbReference type="ARBA" id="ARBA00004141"/>
    </source>
</evidence>
<gene>
    <name evidence="7" type="ORF">VNI00_001891</name>
</gene>
<accession>A0AAW0E1X7</accession>
<name>A0AAW0E1X7_9AGAR</name>
<comment type="caution">
    <text evidence="7">The sequence shown here is derived from an EMBL/GenBank/DDBJ whole genome shotgun (WGS) entry which is preliminary data.</text>
</comment>
<protein>
    <recommendedName>
        <fullName evidence="5">Copper transport protein</fullName>
    </recommendedName>
</protein>
<organism evidence="7 8">
    <name type="scientific">Paramarasmius palmivorus</name>
    <dbReference type="NCBI Taxonomy" id="297713"/>
    <lineage>
        <taxon>Eukaryota</taxon>
        <taxon>Fungi</taxon>
        <taxon>Dikarya</taxon>
        <taxon>Basidiomycota</taxon>
        <taxon>Agaricomycotina</taxon>
        <taxon>Agaricomycetes</taxon>
        <taxon>Agaricomycetidae</taxon>
        <taxon>Agaricales</taxon>
        <taxon>Marasmiineae</taxon>
        <taxon>Marasmiaceae</taxon>
        <taxon>Paramarasmius</taxon>
    </lineage>
</organism>
<keyword evidence="4 5" id="KW-0472">Membrane</keyword>
<feature type="transmembrane region" description="Helical" evidence="5">
    <location>
        <begin position="141"/>
        <end position="162"/>
    </location>
</feature>
<keyword evidence="5" id="KW-0187">Copper transport</keyword>
<keyword evidence="5" id="KW-0813">Transport</keyword>
<dbReference type="EMBL" id="JAYKXP010000005">
    <property type="protein sequence ID" value="KAK7058260.1"/>
    <property type="molecule type" value="Genomic_DNA"/>
</dbReference>
<feature type="transmembrane region" description="Helical" evidence="5">
    <location>
        <begin position="51"/>
        <end position="70"/>
    </location>
</feature>
<evidence type="ECO:0000256" key="3">
    <source>
        <dbReference type="ARBA" id="ARBA00022989"/>
    </source>
</evidence>
<evidence type="ECO:0000256" key="2">
    <source>
        <dbReference type="ARBA" id="ARBA00022692"/>
    </source>
</evidence>
<feature type="region of interest" description="Disordered" evidence="6">
    <location>
        <begin position="92"/>
        <end position="119"/>
    </location>
</feature>
<reference evidence="7 8" key="1">
    <citation type="submission" date="2024-01" db="EMBL/GenBank/DDBJ databases">
        <title>A draft genome for a cacao thread blight-causing isolate of Paramarasmius palmivorus.</title>
        <authorList>
            <person name="Baruah I.K."/>
            <person name="Bukari Y."/>
            <person name="Amoako-Attah I."/>
            <person name="Meinhardt L.W."/>
            <person name="Bailey B.A."/>
            <person name="Cohen S.P."/>
        </authorList>
    </citation>
    <scope>NUCLEOTIDE SEQUENCE [LARGE SCALE GENOMIC DNA]</scope>
    <source>
        <strain evidence="7 8">GH-12</strain>
    </source>
</reference>
<evidence type="ECO:0000256" key="4">
    <source>
        <dbReference type="ARBA" id="ARBA00023136"/>
    </source>
</evidence>
<dbReference type="PANTHER" id="PTHR12483:SF27">
    <property type="entry name" value="COPPER TRANSPORT PROTEIN CTR1"/>
    <property type="match status" value="1"/>
</dbReference>
<comment type="similarity">
    <text evidence="5">Belongs to the copper transporter (Ctr) (TC 1.A.56) family. SLC31A subfamily.</text>
</comment>
<dbReference type="GO" id="GO:0005375">
    <property type="term" value="F:copper ion transmembrane transporter activity"/>
    <property type="evidence" value="ECO:0007669"/>
    <property type="project" value="UniProtKB-UniRule"/>
</dbReference>
<dbReference type="AlphaFoldDB" id="A0AAW0E1X7"/>
<keyword evidence="5" id="KW-0406">Ion transport</keyword>
<feature type="transmembrane region" description="Helical" evidence="5">
    <location>
        <begin position="12"/>
        <end position="31"/>
    </location>
</feature>
<keyword evidence="2 5" id="KW-0812">Transmembrane</keyword>
<dbReference type="PANTHER" id="PTHR12483">
    <property type="entry name" value="SOLUTE CARRIER FAMILY 31 COPPER TRANSPORTERS"/>
    <property type="match status" value="1"/>
</dbReference>
<dbReference type="Proteomes" id="UP001383192">
    <property type="component" value="Unassembled WGS sequence"/>
</dbReference>
<evidence type="ECO:0000313" key="7">
    <source>
        <dbReference type="EMBL" id="KAK7058260.1"/>
    </source>
</evidence>
<proteinExistence type="inferred from homology"/>
<dbReference type="Pfam" id="PF04145">
    <property type="entry name" value="Ctr"/>
    <property type="match status" value="1"/>
</dbReference>
<evidence type="ECO:0000256" key="5">
    <source>
        <dbReference type="RuleBase" id="RU367022"/>
    </source>
</evidence>